<comment type="caution">
    <text evidence="4">The sequence shown here is derived from an EMBL/GenBank/DDBJ whole genome shotgun (WGS) entry which is preliminary data.</text>
</comment>
<dbReference type="Gene3D" id="2.40.40.10">
    <property type="entry name" value="RlpA-like domain"/>
    <property type="match status" value="1"/>
</dbReference>
<evidence type="ECO:0000313" key="4">
    <source>
        <dbReference type="EMBL" id="KAH9810106.1"/>
    </source>
</evidence>
<gene>
    <name evidence="4" type="ORF">Tdes44962_MAKER01079</name>
</gene>
<proteinExistence type="predicted"/>
<protein>
    <submittedName>
        <fullName evidence="4">Allergen Asp F7</fullName>
    </submittedName>
</protein>
<dbReference type="PANTHER" id="PTHR31836">
    <property type="match status" value="1"/>
</dbReference>
<keyword evidence="5" id="KW-1185">Reference proteome</keyword>
<dbReference type="PANTHER" id="PTHR31836:SF28">
    <property type="entry name" value="SRCR DOMAIN-CONTAINING PROTEIN-RELATED"/>
    <property type="match status" value="1"/>
</dbReference>
<organism evidence="4 5">
    <name type="scientific">Teratosphaeria destructans</name>
    <dbReference type="NCBI Taxonomy" id="418781"/>
    <lineage>
        <taxon>Eukaryota</taxon>
        <taxon>Fungi</taxon>
        <taxon>Dikarya</taxon>
        <taxon>Ascomycota</taxon>
        <taxon>Pezizomycotina</taxon>
        <taxon>Dothideomycetes</taxon>
        <taxon>Dothideomycetidae</taxon>
        <taxon>Mycosphaerellales</taxon>
        <taxon>Teratosphaeriaceae</taxon>
        <taxon>Teratosphaeria</taxon>
    </lineage>
</organism>
<evidence type="ECO:0000256" key="2">
    <source>
        <dbReference type="SAM" id="MobiDB-lite"/>
    </source>
</evidence>
<name>A0A9W7SIC6_9PEZI</name>
<dbReference type="InterPro" id="IPR036908">
    <property type="entry name" value="RlpA-like_sf"/>
</dbReference>
<keyword evidence="1 3" id="KW-0732">Signal</keyword>
<evidence type="ECO:0000256" key="3">
    <source>
        <dbReference type="SAM" id="SignalP"/>
    </source>
</evidence>
<dbReference type="AlphaFoldDB" id="A0A9W7SIC6"/>
<accession>A0A9W7SIC6</accession>
<reference evidence="4 5" key="1">
    <citation type="journal article" date="2018" name="IMA Fungus">
        <title>IMA Genome-F 10: Nine draft genome sequences of Claviceps purpurea s.lat., including C. arundinis, C. humidiphila, and C. cf. spartinae, pseudomolecules for the pitch canker pathogen Fusarium circinatum, draft genome of Davidsoniella eucalypti, Grosmannia galeiformis, Quambalaria eucalypti, and Teratosphaeria destructans.</title>
        <authorList>
            <person name="Wingfield B.D."/>
            <person name="Liu M."/>
            <person name="Nguyen H.D."/>
            <person name="Lane F.A."/>
            <person name="Morgan S.W."/>
            <person name="De Vos L."/>
            <person name="Wilken P.M."/>
            <person name="Duong T.A."/>
            <person name="Aylward J."/>
            <person name="Coetzee M.P."/>
            <person name="Dadej K."/>
            <person name="De Beer Z.W."/>
            <person name="Findlay W."/>
            <person name="Havenga M."/>
            <person name="Kolarik M."/>
            <person name="Menzies J.G."/>
            <person name="Naidoo K."/>
            <person name="Pochopski O."/>
            <person name="Shoukouhi P."/>
            <person name="Santana Q.C."/>
            <person name="Seifert K.A."/>
            <person name="Soal N."/>
            <person name="Steenkamp E.T."/>
            <person name="Tatham C.T."/>
            <person name="van der Nest M.A."/>
            <person name="Wingfield M.J."/>
        </authorList>
    </citation>
    <scope>NUCLEOTIDE SEQUENCE [LARGE SCALE GENOMIC DNA]</scope>
    <source>
        <strain evidence="4">CMW44962</strain>
    </source>
</reference>
<dbReference type="InterPro" id="IPR051477">
    <property type="entry name" value="Expansin_CellWall"/>
</dbReference>
<dbReference type="SUPFAM" id="SSF50685">
    <property type="entry name" value="Barwin-like endoglucanases"/>
    <property type="match status" value="1"/>
</dbReference>
<evidence type="ECO:0000256" key="1">
    <source>
        <dbReference type="ARBA" id="ARBA00022729"/>
    </source>
</evidence>
<sequence length="288" mass="29412">MFARNLVAVSALFSIAAAVPMQGHNGHKHPHAKRDIIWVTDTEVDIVTVPVLYTVWVDPEQPSSTPAQYTPTDASVAAASVPTTSEAASSVYSAPAYSAPVYSAPSSSSGTSDYVAPASTYTAPLSTYEAPTTTSTYVAPTTGSTEAASTSSAAASAESSSSSSSSSSGSGLTYGMAKAGTSYTGDITYYTPGMGACGITSTDSDPIVAIAESMFDSYSAEAGGNPNNNPVCNKKISITGTDGSQYSATVVDRCTGCDESSIDLSPSLFSTVAPSGDGRVHNIKWCWD</sequence>
<feature type="region of interest" description="Disordered" evidence="2">
    <location>
        <begin position="149"/>
        <end position="171"/>
    </location>
</feature>
<feature type="compositionally biased region" description="Low complexity" evidence="2">
    <location>
        <begin position="149"/>
        <end position="170"/>
    </location>
</feature>
<feature type="signal peptide" evidence="3">
    <location>
        <begin position="1"/>
        <end position="18"/>
    </location>
</feature>
<dbReference type="OrthoDB" id="623670at2759"/>
<dbReference type="EMBL" id="RIBY02002533">
    <property type="protein sequence ID" value="KAH9810106.1"/>
    <property type="molecule type" value="Genomic_DNA"/>
</dbReference>
<feature type="chain" id="PRO_5040879353" evidence="3">
    <location>
        <begin position="19"/>
        <end position="288"/>
    </location>
</feature>
<dbReference type="CDD" id="cd22191">
    <property type="entry name" value="DPBB_RlpA_EXP_N-like"/>
    <property type="match status" value="1"/>
</dbReference>
<dbReference type="Proteomes" id="UP001138500">
    <property type="component" value="Unassembled WGS sequence"/>
</dbReference>
<reference evidence="4 5" key="2">
    <citation type="journal article" date="2021" name="Curr. Genet.">
        <title>Genetic response to nitrogen starvation in the aggressive Eucalyptus foliar pathogen Teratosphaeria destructans.</title>
        <authorList>
            <person name="Havenga M."/>
            <person name="Wingfield B.D."/>
            <person name="Wingfield M.J."/>
            <person name="Dreyer L.L."/>
            <person name="Roets F."/>
            <person name="Aylward J."/>
        </authorList>
    </citation>
    <scope>NUCLEOTIDE SEQUENCE [LARGE SCALE GENOMIC DNA]</scope>
    <source>
        <strain evidence="4">CMW44962</strain>
    </source>
</reference>
<evidence type="ECO:0000313" key="5">
    <source>
        <dbReference type="Proteomes" id="UP001138500"/>
    </source>
</evidence>